<feature type="transmembrane region" description="Helical" evidence="5">
    <location>
        <begin position="307"/>
        <end position="326"/>
    </location>
</feature>
<dbReference type="SMART" id="SM00327">
    <property type="entry name" value="VWA"/>
    <property type="match status" value="1"/>
</dbReference>
<dbReference type="Pfam" id="PF13519">
    <property type="entry name" value="VWA_2"/>
    <property type="match status" value="1"/>
</dbReference>
<evidence type="ECO:0000313" key="8">
    <source>
        <dbReference type="Proteomes" id="UP001501508"/>
    </source>
</evidence>
<organism evidence="7 8">
    <name type="scientific">Ravibacter arvi</name>
    <dbReference type="NCBI Taxonomy" id="2051041"/>
    <lineage>
        <taxon>Bacteria</taxon>
        <taxon>Pseudomonadati</taxon>
        <taxon>Bacteroidota</taxon>
        <taxon>Cytophagia</taxon>
        <taxon>Cytophagales</taxon>
        <taxon>Spirosomataceae</taxon>
        <taxon>Ravibacter</taxon>
    </lineage>
</organism>
<dbReference type="InterPro" id="IPR002035">
    <property type="entry name" value="VWF_A"/>
</dbReference>
<dbReference type="InterPro" id="IPR036465">
    <property type="entry name" value="vWFA_dom_sf"/>
</dbReference>
<feature type="transmembrane region" description="Helical" evidence="5">
    <location>
        <begin position="59"/>
        <end position="78"/>
    </location>
</feature>
<gene>
    <name evidence="7" type="ORF">GCM10023091_43070</name>
</gene>
<dbReference type="Proteomes" id="UP001501508">
    <property type="component" value="Unassembled WGS sequence"/>
</dbReference>
<accession>A0ABP8MCN5</accession>
<evidence type="ECO:0000256" key="3">
    <source>
        <dbReference type="ARBA" id="ARBA00022989"/>
    </source>
</evidence>
<sequence length="331" mass="37152">MGLIDKRFEEVNMNWINLPGTAEYLLIAAFLVAYVLFILRTFRIARKFGTKPRSLFIKFLFRAFILGLMIVSLAGPYFGEVERKLLVMGRDIYLVVDVSKSMDATDLAPSRLEKVKYELGILTEQLANNRIGLIAFSNQAFIQSPLTYDSESLRFLIQSFDTQLLPGQGTNPCAALQLAYEKMQRAEDANNSKIIVLVTDGEGGAACSNELFMRLKREDFLVFYVGVGTANGSTIPTVHGPLKTEKGDIVVSRLDEPALIKMANETGSEYFRIGDDVIETEQLIQAINTTQTHRVDARSVEVANNKYYYFLGIAILLLALDLLITFRTFRV</sequence>
<feature type="domain" description="VWFA" evidence="6">
    <location>
        <begin position="91"/>
        <end position="287"/>
    </location>
</feature>
<reference evidence="8" key="1">
    <citation type="journal article" date="2019" name="Int. J. Syst. Evol. Microbiol.">
        <title>The Global Catalogue of Microorganisms (GCM) 10K type strain sequencing project: providing services to taxonomists for standard genome sequencing and annotation.</title>
        <authorList>
            <consortium name="The Broad Institute Genomics Platform"/>
            <consortium name="The Broad Institute Genome Sequencing Center for Infectious Disease"/>
            <person name="Wu L."/>
            <person name="Ma J."/>
        </authorList>
    </citation>
    <scope>NUCLEOTIDE SEQUENCE [LARGE SCALE GENOMIC DNA]</scope>
    <source>
        <strain evidence="8">JCM 31920</strain>
    </source>
</reference>
<feature type="transmembrane region" description="Helical" evidence="5">
    <location>
        <begin position="20"/>
        <end position="39"/>
    </location>
</feature>
<evidence type="ECO:0000256" key="4">
    <source>
        <dbReference type="ARBA" id="ARBA00023136"/>
    </source>
</evidence>
<evidence type="ECO:0000256" key="2">
    <source>
        <dbReference type="ARBA" id="ARBA00022692"/>
    </source>
</evidence>
<evidence type="ECO:0000313" key="7">
    <source>
        <dbReference type="EMBL" id="GAA4447710.1"/>
    </source>
</evidence>
<dbReference type="PANTHER" id="PTHR22550:SF5">
    <property type="entry name" value="LEUCINE ZIPPER PROTEIN 4"/>
    <property type="match status" value="1"/>
</dbReference>
<dbReference type="Gene3D" id="3.40.50.410">
    <property type="entry name" value="von Willebrand factor, type A domain"/>
    <property type="match status" value="1"/>
</dbReference>
<keyword evidence="1" id="KW-1003">Cell membrane</keyword>
<keyword evidence="4 5" id="KW-0472">Membrane</keyword>
<protein>
    <submittedName>
        <fullName evidence="7">VWA domain-containing protein</fullName>
    </submittedName>
</protein>
<keyword evidence="3 5" id="KW-1133">Transmembrane helix</keyword>
<proteinExistence type="predicted"/>
<dbReference type="PROSITE" id="PS50234">
    <property type="entry name" value="VWFA"/>
    <property type="match status" value="1"/>
</dbReference>
<comment type="caution">
    <text evidence="7">The sequence shown here is derived from an EMBL/GenBank/DDBJ whole genome shotgun (WGS) entry which is preliminary data.</text>
</comment>
<evidence type="ECO:0000256" key="5">
    <source>
        <dbReference type="SAM" id="Phobius"/>
    </source>
</evidence>
<evidence type="ECO:0000259" key="6">
    <source>
        <dbReference type="PROSITE" id="PS50234"/>
    </source>
</evidence>
<dbReference type="EMBL" id="BAABEY010000036">
    <property type="protein sequence ID" value="GAA4447710.1"/>
    <property type="molecule type" value="Genomic_DNA"/>
</dbReference>
<dbReference type="PANTHER" id="PTHR22550">
    <property type="entry name" value="SPORE GERMINATION PROTEIN"/>
    <property type="match status" value="1"/>
</dbReference>
<name>A0ABP8MCN5_9BACT</name>
<keyword evidence="8" id="KW-1185">Reference proteome</keyword>
<evidence type="ECO:0000256" key="1">
    <source>
        <dbReference type="ARBA" id="ARBA00022475"/>
    </source>
</evidence>
<dbReference type="SUPFAM" id="SSF53300">
    <property type="entry name" value="vWA-like"/>
    <property type="match status" value="1"/>
</dbReference>
<dbReference type="InterPro" id="IPR050768">
    <property type="entry name" value="UPF0353/GerABKA_families"/>
</dbReference>
<keyword evidence="2 5" id="KW-0812">Transmembrane</keyword>